<dbReference type="Gene3D" id="2.60.40.2610">
    <property type="entry name" value="Outer membrane usher protein FimD, plug domain"/>
    <property type="match status" value="1"/>
</dbReference>
<dbReference type="AlphaFoldDB" id="A0AAJ1D226"/>
<accession>A0AAJ1D226</accession>
<protein>
    <submittedName>
        <fullName evidence="11">Outer membrane usher protein SfmD</fullName>
    </submittedName>
</protein>
<evidence type="ECO:0000313" key="12">
    <source>
        <dbReference type="Proteomes" id="UP001208888"/>
    </source>
</evidence>
<evidence type="ECO:0000256" key="8">
    <source>
        <dbReference type="ARBA" id="ARBA00023237"/>
    </source>
</evidence>
<evidence type="ECO:0000256" key="2">
    <source>
        <dbReference type="ARBA" id="ARBA00008064"/>
    </source>
</evidence>
<keyword evidence="8" id="KW-0998">Cell outer membrane</keyword>
<dbReference type="InterPro" id="IPR000015">
    <property type="entry name" value="Fimb_usher"/>
</dbReference>
<name>A0AAJ1D226_PANAN</name>
<feature type="domain" description="PapC N-terminal" evidence="10">
    <location>
        <begin position="21"/>
        <end position="175"/>
    </location>
</feature>
<evidence type="ECO:0000256" key="1">
    <source>
        <dbReference type="ARBA" id="ARBA00004571"/>
    </source>
</evidence>
<dbReference type="Gene3D" id="3.10.20.410">
    <property type="match status" value="1"/>
</dbReference>
<reference evidence="11" key="1">
    <citation type="submission" date="2022-06" db="EMBL/GenBank/DDBJ databases">
        <title>Dynamics of rice microbiomes reveals core vertical transmitted seed endophytes.</title>
        <authorList>
            <person name="Liao K."/>
            <person name="Zhang X."/>
        </authorList>
    </citation>
    <scope>NUCLEOTIDE SEQUENCE</scope>
    <source>
        <strain evidence="11">JT1-17</strain>
    </source>
</reference>
<dbReference type="InterPro" id="IPR025885">
    <property type="entry name" value="PapC_N"/>
</dbReference>
<dbReference type="Pfam" id="PF13954">
    <property type="entry name" value="PapC_N"/>
    <property type="match status" value="1"/>
</dbReference>
<evidence type="ECO:0000259" key="9">
    <source>
        <dbReference type="Pfam" id="PF13953"/>
    </source>
</evidence>
<evidence type="ECO:0000256" key="4">
    <source>
        <dbReference type="ARBA" id="ARBA00022452"/>
    </source>
</evidence>
<dbReference type="InterPro" id="IPR043142">
    <property type="entry name" value="PapC-like_C_sf"/>
</dbReference>
<dbReference type="GO" id="GO:0009279">
    <property type="term" value="C:cell outer membrane"/>
    <property type="evidence" value="ECO:0007669"/>
    <property type="project" value="UniProtKB-SubCell"/>
</dbReference>
<evidence type="ECO:0000259" key="10">
    <source>
        <dbReference type="Pfam" id="PF13954"/>
    </source>
</evidence>
<keyword evidence="3" id="KW-0813">Transport</keyword>
<evidence type="ECO:0000313" key="11">
    <source>
        <dbReference type="EMBL" id="MCW0345406.1"/>
    </source>
</evidence>
<dbReference type="GO" id="GO:0015473">
    <property type="term" value="F:fimbrial usher porin activity"/>
    <property type="evidence" value="ECO:0007669"/>
    <property type="project" value="InterPro"/>
</dbReference>
<feature type="domain" description="PapC-like C-terminal" evidence="9">
    <location>
        <begin position="774"/>
        <end position="832"/>
    </location>
</feature>
<dbReference type="SUPFAM" id="SSF141729">
    <property type="entry name" value="FimD N-terminal domain-like"/>
    <property type="match status" value="1"/>
</dbReference>
<comment type="similarity">
    <text evidence="2">Belongs to the fimbrial export usher family.</text>
</comment>
<dbReference type="FunFam" id="2.60.40.2610:FF:000001">
    <property type="entry name" value="Outer membrane fimbrial usher protein"/>
    <property type="match status" value="1"/>
</dbReference>
<evidence type="ECO:0000256" key="3">
    <source>
        <dbReference type="ARBA" id="ARBA00022448"/>
    </source>
</evidence>
<keyword evidence="5" id="KW-0812">Transmembrane</keyword>
<evidence type="ECO:0000256" key="7">
    <source>
        <dbReference type="ARBA" id="ARBA00023136"/>
    </source>
</evidence>
<dbReference type="Pfam" id="PF00577">
    <property type="entry name" value="Usher"/>
    <property type="match status" value="1"/>
</dbReference>
<gene>
    <name evidence="11" type="ORF">NB703_003499</name>
</gene>
<sequence length="847" mass="93144">MGRYLFFSLLIIAGKTMAEDYFNPAFLSNDGGEIADLSMFNSADTQPEGTYQTEVYVNSHRLGNKKIKFIRFKKSSSVFFKPNQGAGNLVPCISSELLDELGYLDTEKHNELKDNEECIPIKQLHPDTKINYSFSAMKLNFSIPQASLVSDSEEYISPASWDEGIPAFLVNYIVSGTHGRGGDNYYATFYSALNYGPWRLHNQSNLSMAYSSQNRTTQWVNVSTHAERDIASLGAIFTVGDSSTSGDVFESIGFRGISLFSSDSMLPDNQLGYAPVITGVARTAAHIVIRQNGYVIYQRFVSPGKFAIRDLSSSAASGDLRVTVEEKDGHAETFEVPFSTLPVLKRAGQVKYNFVTGAYRSGNPQQSEPVFIQASLLRGFRRGITLYGGTQLSRQYQSVLLGVGENLGHYGAISADLTHAQSKLADNSSHRGQSLRFLYAKSLSETGTTISLTGYRYSTRNFYSLGDTTYQNVRGYTYDNSSLSGTATPIDYYDLNQSRKGRLEFNLNQTLGDYGSLSLSGGQQTYWKQRGKQTWYQLSYNNSWNKISYSISASHSKTVGQYRADKQISFNFSVPMSFFSDNSSKAIINKSYLTSSVENSNTSGPTFSSGISGSAFKDNSLVYSLQERRTRYGTNRTASLGYTGPSGKIDGTYSSSEVSRDINIQAEGGIVLHSGGITFSQPLGDTNILVSAPGARGIRVDGQHNVETDNSGYAIIPYASEYRRNHVELDMTSAANNTEIMNNISEIVPTKGALVRADFSVKKGARVMFELSIKNRPVPFGTVVTEKKSHTSGLVDDEGNAYLSGLPDSGILTLQWGKDSNSTCRIPFHIPKEKRNKNIVTIKASCS</sequence>
<dbReference type="Gene3D" id="2.60.40.3110">
    <property type="match status" value="1"/>
</dbReference>
<dbReference type="InterPro" id="IPR025949">
    <property type="entry name" value="PapC-like_C"/>
</dbReference>
<dbReference type="InterPro" id="IPR042186">
    <property type="entry name" value="FimD_plug_dom"/>
</dbReference>
<comment type="subcellular location">
    <subcellularLocation>
        <location evidence="1">Cell outer membrane</location>
        <topology evidence="1">Multi-pass membrane protein</topology>
    </subcellularLocation>
</comment>
<keyword evidence="6" id="KW-0732">Signal</keyword>
<evidence type="ECO:0000256" key="6">
    <source>
        <dbReference type="ARBA" id="ARBA00022729"/>
    </source>
</evidence>
<dbReference type="GO" id="GO:0009297">
    <property type="term" value="P:pilus assembly"/>
    <property type="evidence" value="ECO:0007669"/>
    <property type="project" value="InterPro"/>
</dbReference>
<organism evidence="11 12">
    <name type="scientific">Pantoea ananas</name>
    <name type="common">Erwinia uredovora</name>
    <dbReference type="NCBI Taxonomy" id="553"/>
    <lineage>
        <taxon>Bacteria</taxon>
        <taxon>Pseudomonadati</taxon>
        <taxon>Pseudomonadota</taxon>
        <taxon>Gammaproteobacteria</taxon>
        <taxon>Enterobacterales</taxon>
        <taxon>Erwiniaceae</taxon>
        <taxon>Pantoea</taxon>
    </lineage>
</organism>
<dbReference type="PANTHER" id="PTHR30451:SF6">
    <property type="entry name" value="OUTER MEMBRANE USHER PROTEIN SFMD"/>
    <property type="match status" value="1"/>
</dbReference>
<keyword evidence="7" id="KW-0472">Membrane</keyword>
<comment type="caution">
    <text evidence="11">The sequence shown here is derived from an EMBL/GenBank/DDBJ whole genome shotgun (WGS) entry which is preliminary data.</text>
</comment>
<dbReference type="Pfam" id="PF13953">
    <property type="entry name" value="PapC_C"/>
    <property type="match status" value="1"/>
</dbReference>
<proteinExistence type="inferred from homology"/>
<dbReference type="EMBL" id="JANFVX010000014">
    <property type="protein sequence ID" value="MCW0345406.1"/>
    <property type="molecule type" value="Genomic_DNA"/>
</dbReference>
<dbReference type="PANTHER" id="PTHR30451">
    <property type="entry name" value="OUTER MEMBRANE USHER PROTEIN"/>
    <property type="match status" value="1"/>
</dbReference>
<evidence type="ECO:0000256" key="5">
    <source>
        <dbReference type="ARBA" id="ARBA00022692"/>
    </source>
</evidence>
<dbReference type="FunFam" id="2.60.40.3110:FF:000001">
    <property type="entry name" value="Putative fimbrial outer membrane usher"/>
    <property type="match status" value="1"/>
</dbReference>
<dbReference type="InterPro" id="IPR037224">
    <property type="entry name" value="PapC_N_sf"/>
</dbReference>
<dbReference type="Gene3D" id="2.60.40.2070">
    <property type="match status" value="1"/>
</dbReference>
<keyword evidence="4" id="KW-1134">Transmembrane beta strand</keyword>
<dbReference type="Proteomes" id="UP001208888">
    <property type="component" value="Unassembled WGS sequence"/>
</dbReference>